<dbReference type="AlphaFoldDB" id="A0A358HV74"/>
<accession>A0A358HV74</accession>
<reference evidence="4 5" key="1">
    <citation type="journal article" date="2018" name="Nat. Biotechnol.">
        <title>A standardized bacterial taxonomy based on genome phylogeny substantially revises the tree of life.</title>
        <authorList>
            <person name="Parks D.H."/>
            <person name="Chuvochina M."/>
            <person name="Waite D.W."/>
            <person name="Rinke C."/>
            <person name="Skarshewski A."/>
            <person name="Chaumeil P.A."/>
            <person name="Hugenholtz P."/>
        </authorList>
    </citation>
    <scope>NUCLEOTIDE SEQUENCE [LARGE SCALE GENOMIC DNA]</scope>
    <source>
        <strain evidence="2">UBA8707</strain>
        <strain evidence="3">UBA9881</strain>
    </source>
</reference>
<dbReference type="Pfam" id="PF13576">
    <property type="entry name" value="Pentapeptide_3"/>
    <property type="match status" value="1"/>
</dbReference>
<evidence type="ECO:0000256" key="1">
    <source>
        <dbReference type="SAM" id="Phobius"/>
    </source>
</evidence>
<feature type="transmembrane region" description="Helical" evidence="1">
    <location>
        <begin position="484"/>
        <end position="503"/>
    </location>
</feature>
<dbReference type="EMBL" id="DPOP01000170">
    <property type="protein sequence ID" value="HCW69970.1"/>
    <property type="molecule type" value="Genomic_DNA"/>
</dbReference>
<keyword evidence="1" id="KW-0812">Transmembrane</keyword>
<name>A0A358HV74_9PROT</name>
<evidence type="ECO:0008006" key="6">
    <source>
        <dbReference type="Google" id="ProtNLM"/>
    </source>
</evidence>
<dbReference type="InterPro" id="IPR001646">
    <property type="entry name" value="5peptide_repeat"/>
</dbReference>
<keyword evidence="1" id="KW-0472">Membrane</keyword>
<gene>
    <name evidence="2" type="ORF">DEF21_14350</name>
    <name evidence="3" type="ORF">DHR80_22740</name>
</gene>
<evidence type="ECO:0000313" key="3">
    <source>
        <dbReference type="EMBL" id="HCW69970.1"/>
    </source>
</evidence>
<dbReference type="Gene3D" id="2.160.20.80">
    <property type="entry name" value="E3 ubiquitin-protein ligase SopA"/>
    <property type="match status" value="1"/>
</dbReference>
<dbReference type="Proteomes" id="UP000264179">
    <property type="component" value="Unassembled WGS sequence"/>
</dbReference>
<proteinExistence type="predicted"/>
<dbReference type="RefSeq" id="WP_276653801.1">
    <property type="nucleotide sequence ID" value="NZ_DOOG01000120.1"/>
</dbReference>
<feature type="transmembrane region" description="Helical" evidence="1">
    <location>
        <begin position="449"/>
        <end position="472"/>
    </location>
</feature>
<keyword evidence="1" id="KW-1133">Transmembrane helix</keyword>
<sequence length="554" mass="63903">MPMLSGADKEEAIQLGNQQNWEELLKRGKDAWNTWAEHEISKTSDKIPCIEFRSQNQDLRKITTSDFNGFKFPCPIFFNKIKFSRNVRFSECEFQEDLNFLHCRFEKSSLFSGTEFRGLFFDDVTFCGETDLSSVDFYENTEILNTTFESEVVFSHSTFHKELNLYKTNFNQTVLFHKTTFKKSVTFRANFKGYTSFHQAAFCKESDFSTSIFDTTIIFDESQFIENVTFSQSHFKSFIYFQGTEFHKEAKFTKSIIKGQLSFKPKIVKQQVSFSGASFSEHADFSGTQFDGDVIFTDTHFEKSALFSNCYFQKEAIFLRTVFAGYTSFENSSFSDQTCPNFRSTVFLETRSPELYGTSIKYQVSEECPCHKILNICKYDDGYERYRILKKMAAQNHNHDDEVYYFSLEMKAKRHHLHKYTDLSKFVVLAFNHAYGALSDFGQSIVRPLTGLLLTALFFAYSYSGLLAQNWLERLLLVAKFESAIWTAVAINLFPFAGQVSIGRDVAKKQLCPTESATPDCMATLYKISTCEGVLAFIFLFLIGLALRNIARIK</sequence>
<protein>
    <recommendedName>
        <fullName evidence="6">Pentapeptide repeat-containing protein</fullName>
    </recommendedName>
</protein>
<feature type="transmembrane region" description="Helical" evidence="1">
    <location>
        <begin position="523"/>
        <end position="547"/>
    </location>
</feature>
<evidence type="ECO:0000313" key="5">
    <source>
        <dbReference type="Proteomes" id="UP000264753"/>
    </source>
</evidence>
<organism evidence="2 5">
    <name type="scientific">Thalassospira lucentensis</name>
    <dbReference type="NCBI Taxonomy" id="168935"/>
    <lineage>
        <taxon>Bacteria</taxon>
        <taxon>Pseudomonadati</taxon>
        <taxon>Pseudomonadota</taxon>
        <taxon>Alphaproteobacteria</taxon>
        <taxon>Rhodospirillales</taxon>
        <taxon>Thalassospiraceae</taxon>
        <taxon>Thalassospira</taxon>
    </lineage>
</organism>
<evidence type="ECO:0000313" key="2">
    <source>
        <dbReference type="EMBL" id="HBU99066.1"/>
    </source>
</evidence>
<dbReference type="EMBL" id="DOOG01000120">
    <property type="protein sequence ID" value="HBU99066.1"/>
    <property type="molecule type" value="Genomic_DNA"/>
</dbReference>
<comment type="caution">
    <text evidence="2">The sequence shown here is derived from an EMBL/GenBank/DDBJ whole genome shotgun (WGS) entry which is preliminary data.</text>
</comment>
<dbReference type="Proteomes" id="UP000264753">
    <property type="component" value="Unassembled WGS sequence"/>
</dbReference>
<evidence type="ECO:0000313" key="4">
    <source>
        <dbReference type="Proteomes" id="UP000264179"/>
    </source>
</evidence>